<dbReference type="InterPro" id="IPR000120">
    <property type="entry name" value="Amidase"/>
</dbReference>
<reference evidence="3" key="1">
    <citation type="submission" date="2024-04" db="EMBL/GenBank/DDBJ databases">
        <authorList>
            <person name="Roder T."/>
            <person name="Oberhansli S."/>
            <person name="Kreuzer M."/>
        </authorList>
    </citation>
    <scope>NUCLEOTIDE SEQUENCE</scope>
    <source>
        <strain evidence="3">LWS13-1.2</strain>
    </source>
</reference>
<proteinExistence type="inferred from homology"/>
<dbReference type="AlphaFoldDB" id="A0AAU6SBF3"/>
<name>A0AAU6SBF3_9MICO</name>
<dbReference type="InterPro" id="IPR023631">
    <property type="entry name" value="Amidase_dom"/>
</dbReference>
<comment type="similarity">
    <text evidence="1">Belongs to the amidase family.</text>
</comment>
<protein>
    <submittedName>
        <fullName evidence="3">Amidase</fullName>
    </submittedName>
</protein>
<dbReference type="InterPro" id="IPR036928">
    <property type="entry name" value="AS_sf"/>
</dbReference>
<feature type="domain" description="Amidase" evidence="2">
    <location>
        <begin position="19"/>
        <end position="455"/>
    </location>
</feature>
<evidence type="ECO:0000256" key="1">
    <source>
        <dbReference type="ARBA" id="ARBA00009199"/>
    </source>
</evidence>
<dbReference type="PANTHER" id="PTHR11895:SF7">
    <property type="entry name" value="GLUTAMYL-TRNA(GLN) AMIDOTRANSFERASE SUBUNIT A, MITOCHONDRIAL"/>
    <property type="match status" value="1"/>
</dbReference>
<gene>
    <name evidence="3" type="ORF">MRBLWS13_001878</name>
</gene>
<evidence type="ECO:0000313" key="3">
    <source>
        <dbReference type="EMBL" id="WZO34226.1"/>
    </source>
</evidence>
<accession>A0AAU6SBF3</accession>
<dbReference type="InterPro" id="IPR020556">
    <property type="entry name" value="Amidase_CS"/>
</dbReference>
<dbReference type="GO" id="GO:0003824">
    <property type="term" value="F:catalytic activity"/>
    <property type="evidence" value="ECO:0007669"/>
    <property type="project" value="InterPro"/>
</dbReference>
<dbReference type="Gene3D" id="3.90.1300.10">
    <property type="entry name" value="Amidase signature (AS) domain"/>
    <property type="match status" value="1"/>
</dbReference>
<dbReference type="EMBL" id="CP151632">
    <property type="protein sequence ID" value="WZO34226.1"/>
    <property type="molecule type" value="Genomic_DNA"/>
</dbReference>
<organism evidence="3">
    <name type="scientific">Microbacterium sp. LWS13-1.2</name>
    <dbReference type="NCBI Taxonomy" id="3135264"/>
    <lineage>
        <taxon>Bacteria</taxon>
        <taxon>Bacillati</taxon>
        <taxon>Actinomycetota</taxon>
        <taxon>Actinomycetes</taxon>
        <taxon>Micrococcales</taxon>
        <taxon>Microbacteriaceae</taxon>
        <taxon>Microbacterium</taxon>
    </lineage>
</organism>
<dbReference type="Pfam" id="PF01425">
    <property type="entry name" value="Amidase"/>
    <property type="match status" value="1"/>
</dbReference>
<dbReference type="PROSITE" id="PS00571">
    <property type="entry name" value="AMIDASES"/>
    <property type="match status" value="1"/>
</dbReference>
<dbReference type="SUPFAM" id="SSF75304">
    <property type="entry name" value="Amidase signature (AS) enzymes"/>
    <property type="match status" value="1"/>
</dbReference>
<evidence type="ECO:0000259" key="2">
    <source>
        <dbReference type="Pfam" id="PF01425"/>
    </source>
</evidence>
<dbReference type="PANTHER" id="PTHR11895">
    <property type="entry name" value="TRANSAMIDASE"/>
    <property type="match status" value="1"/>
</dbReference>
<sequence length="480" mass="50752">MSASEISLAIASRALSVTEVVESTLARVEISEPHLNAFAHIDPDGALRSARSVQRRLDAGEDVGLLAGVPTVMKDLYNTYPGWPATFGGALLKGTFVASDRSLYPQRMEAAGAIMVGATNSPALGFRGTCDNAVFGATRNPFSLDRNSGGSSGGSAALVAAGVLPIADGTDGGGSIRIPSAWSGTFGFQPTFGRVPMVIRPNAFAATAPFVYEGPITRTVADAALALDALSGRDRRDPFSLRERVAWSAALEGKIAGKRIGFTSDFGIFSVDRRIVAAVESSLRAFEEQGAIIVPLDVELSHPLRELSDLWSRMISAGNLATVTAFGEFGLDMRPQLPEPVTRWMEVAAAAGPASLHADQTMRTAVLDDIEGIFDSVDLIASPTVGALPVLNRADGETVGPSEIEGRAVDPLIGWCLTFLTNFTGHPAASLPGGLIEGLPFGIQLIAPRFEDDLLMSACARFEEAAPWRGMYRHIEPTLR</sequence>